<organism evidence="2 3">
    <name type="scientific">Gimesia panareensis</name>
    <dbReference type="NCBI Taxonomy" id="2527978"/>
    <lineage>
        <taxon>Bacteria</taxon>
        <taxon>Pseudomonadati</taxon>
        <taxon>Planctomycetota</taxon>
        <taxon>Planctomycetia</taxon>
        <taxon>Planctomycetales</taxon>
        <taxon>Planctomycetaceae</taxon>
        <taxon>Gimesia</taxon>
    </lineage>
</organism>
<proteinExistence type="predicted"/>
<dbReference type="Proteomes" id="UP000315647">
    <property type="component" value="Chromosome"/>
</dbReference>
<dbReference type="AlphaFoldDB" id="A0A517QDM6"/>
<evidence type="ECO:0000256" key="1">
    <source>
        <dbReference type="SAM" id="Phobius"/>
    </source>
</evidence>
<evidence type="ECO:0000313" key="2">
    <source>
        <dbReference type="EMBL" id="QDT29695.1"/>
    </source>
</evidence>
<evidence type="ECO:0000313" key="3">
    <source>
        <dbReference type="Proteomes" id="UP000315647"/>
    </source>
</evidence>
<accession>A0A517QDM6</accession>
<dbReference type="RefSeq" id="WP_145451668.1">
    <property type="nucleotide sequence ID" value="NZ_CP037421.1"/>
</dbReference>
<protein>
    <submittedName>
        <fullName evidence="2">Uncharacterized protein</fullName>
    </submittedName>
</protein>
<keyword evidence="1" id="KW-0812">Transmembrane</keyword>
<feature type="transmembrane region" description="Helical" evidence="1">
    <location>
        <begin position="21"/>
        <end position="39"/>
    </location>
</feature>
<name>A0A517QDM6_9PLAN</name>
<keyword evidence="1" id="KW-0472">Membrane</keyword>
<feature type="transmembrane region" description="Helical" evidence="1">
    <location>
        <begin position="45"/>
        <end position="68"/>
    </location>
</feature>
<keyword evidence="1" id="KW-1133">Transmembrane helix</keyword>
<reference evidence="2 3" key="1">
    <citation type="submission" date="2019-03" db="EMBL/GenBank/DDBJ databases">
        <title>Deep-cultivation of Planctomycetes and their phenomic and genomic characterization uncovers novel biology.</title>
        <authorList>
            <person name="Wiegand S."/>
            <person name="Jogler M."/>
            <person name="Boedeker C."/>
            <person name="Pinto D."/>
            <person name="Vollmers J."/>
            <person name="Rivas-Marin E."/>
            <person name="Kohn T."/>
            <person name="Peeters S.H."/>
            <person name="Heuer A."/>
            <person name="Rast P."/>
            <person name="Oberbeckmann S."/>
            <person name="Bunk B."/>
            <person name="Jeske O."/>
            <person name="Meyerdierks A."/>
            <person name="Storesund J.E."/>
            <person name="Kallscheuer N."/>
            <person name="Luecker S."/>
            <person name="Lage O.M."/>
            <person name="Pohl T."/>
            <person name="Merkel B.J."/>
            <person name="Hornburger P."/>
            <person name="Mueller R.-W."/>
            <person name="Bruemmer F."/>
            <person name="Labrenz M."/>
            <person name="Spormann A.M."/>
            <person name="Op den Camp H."/>
            <person name="Overmann J."/>
            <person name="Amann R."/>
            <person name="Jetten M.S.M."/>
            <person name="Mascher T."/>
            <person name="Medema M.H."/>
            <person name="Devos D.P."/>
            <person name="Kaster A.-K."/>
            <person name="Ovreas L."/>
            <person name="Rohde M."/>
            <person name="Galperin M.Y."/>
            <person name="Jogler C."/>
        </authorList>
    </citation>
    <scope>NUCLEOTIDE SEQUENCE [LARGE SCALE GENOMIC DNA]</scope>
    <source>
        <strain evidence="2 3">Enr10</strain>
    </source>
</reference>
<keyword evidence="3" id="KW-1185">Reference proteome</keyword>
<gene>
    <name evidence="2" type="ORF">Enr10x_50500</name>
</gene>
<dbReference type="EMBL" id="CP037421">
    <property type="protein sequence ID" value="QDT29695.1"/>
    <property type="molecule type" value="Genomic_DNA"/>
</dbReference>
<sequence length="89" mass="10097">MSQKPTVDQYIESLKKGRKRNYILIGIFIISLMLQEIFTARGTDVFMVIFTTLFIADLICQGHLISVLELLKETSTPQTEPETMETVAS</sequence>